<accession>A0ABD1HP58</accession>
<evidence type="ECO:0000313" key="2">
    <source>
        <dbReference type="Proteomes" id="UP001567538"/>
    </source>
</evidence>
<organism evidence="1 2">
    <name type="scientific">Salvia divinorum</name>
    <name type="common">Maria pastora</name>
    <name type="synonym">Diviner's sage</name>
    <dbReference type="NCBI Taxonomy" id="28513"/>
    <lineage>
        <taxon>Eukaryota</taxon>
        <taxon>Viridiplantae</taxon>
        <taxon>Streptophyta</taxon>
        <taxon>Embryophyta</taxon>
        <taxon>Tracheophyta</taxon>
        <taxon>Spermatophyta</taxon>
        <taxon>Magnoliopsida</taxon>
        <taxon>eudicotyledons</taxon>
        <taxon>Gunneridae</taxon>
        <taxon>Pentapetalae</taxon>
        <taxon>asterids</taxon>
        <taxon>lamiids</taxon>
        <taxon>Lamiales</taxon>
        <taxon>Lamiaceae</taxon>
        <taxon>Nepetoideae</taxon>
        <taxon>Mentheae</taxon>
        <taxon>Salviinae</taxon>
        <taxon>Salvia</taxon>
        <taxon>Salvia subgen. Calosphace</taxon>
    </lineage>
</organism>
<dbReference type="EMBL" id="JBEAFC010000005">
    <property type="protein sequence ID" value="KAL1556974.1"/>
    <property type="molecule type" value="Genomic_DNA"/>
</dbReference>
<sequence>MPIVYRYGERAATFGGYMDAVFQTGEEPFRHPCERDPLSLLPIISTQRSLPQLLSADSTLSRAFLVQLIVVGIEVGQSLVIAGPDGDFVVTAFDANHCPGAVMFLFEGSFGNIYHTATGDCRLTIECLLSLPDKYIGKKGKEPKCPFDYIFLDCMFGLYPLKIPSNTQRNSRLLTVYGNTLMPLMPMCTGHEHLIILPSSQWYACNEDFSEMEKQRKQRVDQVVKDIYGIWHDETSSCYAKAQSRTFVISTFQ</sequence>
<dbReference type="PANTHER" id="PTHR23240:SF31">
    <property type="entry name" value="DNA REPAIR METALLO-BETA-LACTAMASE FAMILY PROTEIN"/>
    <property type="match status" value="1"/>
</dbReference>
<dbReference type="Gene3D" id="3.60.15.10">
    <property type="entry name" value="Ribonuclease Z/Hydroxyacylglutathione hydrolase-like"/>
    <property type="match status" value="1"/>
</dbReference>
<protein>
    <submittedName>
        <fullName evidence="1">Uncharacterized protein</fullName>
    </submittedName>
</protein>
<proteinExistence type="predicted"/>
<reference evidence="1 2" key="1">
    <citation type="submission" date="2024-06" db="EMBL/GenBank/DDBJ databases">
        <title>A chromosome level genome sequence of Diviner's sage (Salvia divinorum).</title>
        <authorList>
            <person name="Ford S.A."/>
            <person name="Ro D.-K."/>
            <person name="Ness R.W."/>
            <person name="Phillips M.A."/>
        </authorList>
    </citation>
    <scope>NUCLEOTIDE SEQUENCE [LARGE SCALE GENOMIC DNA]</scope>
    <source>
        <strain evidence="1">SAF-2024a</strain>
        <tissue evidence="1">Leaf</tissue>
    </source>
</reference>
<dbReference type="PANTHER" id="PTHR23240">
    <property type="entry name" value="DNA CROSS-LINK REPAIR PROTEIN PSO2/SNM1-RELATED"/>
    <property type="match status" value="1"/>
</dbReference>
<dbReference type="AlphaFoldDB" id="A0ABD1HP58"/>
<dbReference type="Proteomes" id="UP001567538">
    <property type="component" value="Unassembled WGS sequence"/>
</dbReference>
<dbReference type="InterPro" id="IPR036866">
    <property type="entry name" value="RibonucZ/Hydroxyglut_hydro"/>
</dbReference>
<name>A0ABD1HP58_SALDI</name>
<evidence type="ECO:0000313" key="1">
    <source>
        <dbReference type="EMBL" id="KAL1556974.1"/>
    </source>
</evidence>
<keyword evidence="2" id="KW-1185">Reference proteome</keyword>
<comment type="caution">
    <text evidence="1">The sequence shown here is derived from an EMBL/GenBank/DDBJ whole genome shotgun (WGS) entry which is preliminary data.</text>
</comment>
<gene>
    <name evidence="1" type="ORF">AAHA92_12521</name>
</gene>
<dbReference type="SUPFAM" id="SSF56281">
    <property type="entry name" value="Metallo-hydrolase/oxidoreductase"/>
    <property type="match status" value="1"/>
</dbReference>